<accession>A0AA38X5M5</accession>
<evidence type="ECO:0000256" key="1">
    <source>
        <dbReference type="SAM" id="MobiDB-lite"/>
    </source>
</evidence>
<evidence type="ECO:0000313" key="2">
    <source>
        <dbReference type="EMBL" id="KAJ9607252.1"/>
    </source>
</evidence>
<feature type="compositionally biased region" description="Polar residues" evidence="1">
    <location>
        <begin position="353"/>
        <end position="362"/>
    </location>
</feature>
<feature type="compositionally biased region" description="Polar residues" evidence="1">
    <location>
        <begin position="381"/>
        <end position="393"/>
    </location>
</feature>
<protein>
    <submittedName>
        <fullName evidence="2">Uncharacterized protein</fullName>
    </submittedName>
</protein>
<feature type="region of interest" description="Disordered" evidence="1">
    <location>
        <begin position="326"/>
        <end position="417"/>
    </location>
</feature>
<reference evidence="2" key="1">
    <citation type="submission" date="2022-10" db="EMBL/GenBank/DDBJ databases">
        <title>Culturing micro-colonial fungi from biological soil crusts in the Mojave desert and describing Neophaeococcomyces mojavensis, and introducing the new genera and species Taxawa tesnikishii.</title>
        <authorList>
            <person name="Kurbessoian T."/>
            <person name="Stajich J.E."/>
        </authorList>
    </citation>
    <scope>NUCLEOTIDE SEQUENCE</scope>
    <source>
        <strain evidence="2">TK_41</strain>
    </source>
</reference>
<feature type="compositionally biased region" description="Acidic residues" evidence="1">
    <location>
        <begin position="397"/>
        <end position="417"/>
    </location>
</feature>
<comment type="caution">
    <text evidence="2">The sequence shown here is derived from an EMBL/GenBank/DDBJ whole genome shotgun (WGS) entry which is preliminary data.</text>
</comment>
<dbReference type="EMBL" id="JAPDRK010000012">
    <property type="protein sequence ID" value="KAJ9607252.1"/>
    <property type="molecule type" value="Genomic_DNA"/>
</dbReference>
<dbReference type="Proteomes" id="UP001172673">
    <property type="component" value="Unassembled WGS sequence"/>
</dbReference>
<organism evidence="2 3">
    <name type="scientific">Cladophialophora chaetospira</name>
    <dbReference type="NCBI Taxonomy" id="386627"/>
    <lineage>
        <taxon>Eukaryota</taxon>
        <taxon>Fungi</taxon>
        <taxon>Dikarya</taxon>
        <taxon>Ascomycota</taxon>
        <taxon>Pezizomycotina</taxon>
        <taxon>Eurotiomycetes</taxon>
        <taxon>Chaetothyriomycetidae</taxon>
        <taxon>Chaetothyriales</taxon>
        <taxon>Herpotrichiellaceae</taxon>
        <taxon>Cladophialophora</taxon>
    </lineage>
</organism>
<sequence>MARSSHNTDSSDEEHNDSPYGHPDRRNSDWGSNWAKGSTRTVRGISENWRSAAPEPLAPTPTPWRPRRLLPNNLSEPPKLSPNRSRSASETDLKPQMPAILNVDRSDVAHDNTTPRTNEHRQQSRVHSATELAPGTIIRALHLSEALAPRNADVPDWNVHQQSVKIPWDTNRAIQFKVRYFVTTKVLEGLYQAVPIFTKAFHGLKNVPEREHGNYMALKDHRSPDFECQNPALPVLVTAEMDPDSVLLHPKALVLFNGPCTFWTRHQIEIHGRLTSYSTAVLLQHCFRRYDDEPIGEPSAKMVEDLELKLQAAKIEQQKFKDAVAANPNHGREPKHGNRQHTPSPPTKERPRQATTRRSSASDAPAGPHPQPSRRMGITDATPSPLASRNPYSALNIDEEDEEGEEDEEDDKEDENA</sequence>
<keyword evidence="3" id="KW-1185">Reference proteome</keyword>
<proteinExistence type="predicted"/>
<feature type="region of interest" description="Disordered" evidence="1">
    <location>
        <begin position="1"/>
        <end position="131"/>
    </location>
</feature>
<evidence type="ECO:0000313" key="3">
    <source>
        <dbReference type="Proteomes" id="UP001172673"/>
    </source>
</evidence>
<feature type="compositionally biased region" description="Low complexity" evidence="1">
    <location>
        <begin position="69"/>
        <end position="78"/>
    </location>
</feature>
<gene>
    <name evidence="2" type="ORF">H2200_008325</name>
</gene>
<dbReference type="AlphaFoldDB" id="A0AA38X5M5"/>
<feature type="compositionally biased region" description="Polar residues" evidence="1">
    <location>
        <begin position="29"/>
        <end position="41"/>
    </location>
</feature>
<name>A0AA38X5M5_9EURO</name>